<evidence type="ECO:0000256" key="1">
    <source>
        <dbReference type="ARBA" id="ARBA00022574"/>
    </source>
</evidence>
<dbReference type="GO" id="GO:0006325">
    <property type="term" value="P:chromatin organization"/>
    <property type="evidence" value="ECO:0007669"/>
    <property type="project" value="UniProtKB-KW"/>
</dbReference>
<proteinExistence type="predicted"/>
<keyword evidence="2" id="KW-0677">Repeat</keyword>
<evidence type="ECO:0000256" key="4">
    <source>
        <dbReference type="PROSITE-ProRule" id="PRU00221"/>
    </source>
</evidence>
<sequence>MMDVMNEKGKMCDLSNAQESKSPIQSESAHGNVCGSGNVSANTNVDIMNERYIIWRRNTPFLYSSLLKNKLEWPSLTVEFMGSENSFKSKTNYFTSKILLGTHTSNQDSEYVYIGEIKSPLYCTKEDVLQYENYTGFLSTKKKKKCHPLPSFEIKAKLLHPGEVIRATHLPSNSFFIVTQTYNGNILLFDYTKHPSFPSDISTCYPQMILKGHTAEGNGLCWNSNKIYDNYKTNGNVFNKLGDNDAMESNDENAGQINTSNLLLASCSADGSICLWDINKGTKSNEVPRTYGINKIGKTADYNIKIYENTPTLSPLCTWTNKNEKTSLNDIFFHPKYFNVLGVCDDNGYMNLYDIRKKKFFTKPEINFKDHNEPMNTFSFDHFSEYIFSCGYSDGLISIWDIRYNKESLLNLDYHTQSINRIKFCLMQSGIFGTCSDDGTACIWDISRNSKNYEQVRKLEDDIYNNPKKIPKQLLFVHGGHVGSVYDMSWANSNTFLVATVGADNSLQSNLAMRKEIIVLYEDVVRMYAFVSDCSPRFLLAFLLFHMYIPIISIFRILLNELLFSYPVSGFVEDHFSSRSNVYTKESSQQPLSCCYHRYEHCCLGIRDALGLRDTRTFLFCISEMHTEEGEEKLGEQDEDFHYEKPDTHKNFWKSFGLDNKAGKLLYYLYGEKSKITPGLISSQKTVKKKKEDCENGEDQKACKKYHISYPSFKIVLFSIGIEWRYFKKKKKKKKKVHIEGDKTGTVSIVSTSFLFIFFLTTSHLDAEKSEKEKKPIDKIPHKKPLSKILEETKNYESIKEVPIRIGRNREEEKKKLSQVFIEHQCKMLPPSCAPVVLTEEERKEIINSAEKRFLDLNNYSTREEKIVDALKNYQTELKMELKEKIIKYKSTLLMEKKDSNPTSGRDRNENELLYKKIELQNEIENCRMLIKKTDDILGSLK</sequence>
<dbReference type="InterPro" id="IPR050459">
    <property type="entry name" value="WD_repeat_RBAP46/RBAP48/MSI1"/>
</dbReference>
<dbReference type="AlphaFoldDB" id="A0A1A8WX13"/>
<dbReference type="Proteomes" id="UP000078546">
    <property type="component" value="Unassembled WGS sequence"/>
</dbReference>
<name>A0A1A8WX13_PLAOA</name>
<gene>
    <name evidence="6" type="ORF">POVCU1_032410</name>
</gene>
<keyword evidence="3" id="KW-0156">Chromatin regulator</keyword>
<evidence type="ECO:0000259" key="5">
    <source>
        <dbReference type="Pfam" id="PF12265"/>
    </source>
</evidence>
<evidence type="ECO:0000256" key="3">
    <source>
        <dbReference type="ARBA" id="ARBA00022853"/>
    </source>
</evidence>
<accession>A0A1A8WX13</accession>
<dbReference type="SMART" id="SM00320">
    <property type="entry name" value="WD40"/>
    <property type="match status" value="6"/>
</dbReference>
<keyword evidence="1 4" id="KW-0853">WD repeat</keyword>
<dbReference type="InterPro" id="IPR022052">
    <property type="entry name" value="Histone-bd_RBBP4-like_N"/>
</dbReference>
<organism evidence="6 7">
    <name type="scientific">Plasmodium ovale curtisi</name>
    <dbReference type="NCBI Taxonomy" id="864141"/>
    <lineage>
        <taxon>Eukaryota</taxon>
        <taxon>Sar</taxon>
        <taxon>Alveolata</taxon>
        <taxon>Apicomplexa</taxon>
        <taxon>Aconoidasida</taxon>
        <taxon>Haemosporida</taxon>
        <taxon>Plasmodiidae</taxon>
        <taxon>Plasmodium</taxon>
        <taxon>Plasmodium (Plasmodium)</taxon>
    </lineage>
</organism>
<dbReference type="Gene3D" id="2.130.10.10">
    <property type="entry name" value="YVTN repeat-like/Quinoprotein amine dehydrogenase"/>
    <property type="match status" value="1"/>
</dbReference>
<evidence type="ECO:0000256" key="2">
    <source>
        <dbReference type="ARBA" id="ARBA00022737"/>
    </source>
</evidence>
<dbReference type="InterPro" id="IPR036322">
    <property type="entry name" value="WD40_repeat_dom_sf"/>
</dbReference>
<evidence type="ECO:0000313" key="7">
    <source>
        <dbReference type="Proteomes" id="UP000078546"/>
    </source>
</evidence>
<protein>
    <submittedName>
        <fullName evidence="6">Chromatin assembly factor 1 subunit, putative</fullName>
    </submittedName>
</protein>
<dbReference type="InterPro" id="IPR015943">
    <property type="entry name" value="WD40/YVTN_repeat-like_dom_sf"/>
</dbReference>
<dbReference type="Pfam" id="PF00400">
    <property type="entry name" value="WD40"/>
    <property type="match status" value="4"/>
</dbReference>
<feature type="repeat" description="WD" evidence="4">
    <location>
        <begin position="263"/>
        <end position="286"/>
    </location>
</feature>
<feature type="domain" description="Histone-binding protein RBBP4-like N-terminal" evidence="5">
    <location>
        <begin position="50"/>
        <end position="120"/>
    </location>
</feature>
<dbReference type="SUPFAM" id="SSF50978">
    <property type="entry name" value="WD40 repeat-like"/>
    <property type="match status" value="1"/>
</dbReference>
<evidence type="ECO:0000313" key="6">
    <source>
        <dbReference type="EMBL" id="SBS96419.1"/>
    </source>
</evidence>
<dbReference type="InterPro" id="IPR001680">
    <property type="entry name" value="WD40_rpt"/>
</dbReference>
<dbReference type="EMBL" id="FLQV01000598">
    <property type="protein sequence ID" value="SBS96419.1"/>
    <property type="molecule type" value="Genomic_DNA"/>
</dbReference>
<reference evidence="7" key="1">
    <citation type="submission" date="2016-05" db="EMBL/GenBank/DDBJ databases">
        <authorList>
            <person name="Naeem Raeece"/>
        </authorList>
    </citation>
    <scope>NUCLEOTIDE SEQUENCE [LARGE SCALE GENOMIC DNA]</scope>
</reference>
<dbReference type="Pfam" id="PF12265">
    <property type="entry name" value="CAF1C_H4-bd"/>
    <property type="match status" value="1"/>
</dbReference>
<dbReference type="PANTHER" id="PTHR22850">
    <property type="entry name" value="WD40 REPEAT FAMILY"/>
    <property type="match status" value="1"/>
</dbReference>
<dbReference type="PROSITE" id="PS50082">
    <property type="entry name" value="WD_REPEATS_2"/>
    <property type="match status" value="1"/>
</dbReference>